<dbReference type="InterPro" id="IPR020109">
    <property type="entry name" value="Holin_r1t"/>
</dbReference>
<evidence type="ECO:0000256" key="1">
    <source>
        <dbReference type="SAM" id="Phobius"/>
    </source>
</evidence>
<sequence length="80" mass="8223">MLTLTFWQDALERAVKTFCQALVAVLGAGSFGLLNVPWVTALSTAGMAALLSLLTSVGSAPLGKRGEASLLGAEHQPAPK</sequence>
<keyword evidence="3" id="KW-1185">Reference proteome</keyword>
<evidence type="ECO:0000313" key="2">
    <source>
        <dbReference type="EMBL" id="REH35201.1"/>
    </source>
</evidence>
<accession>A0A3E0H0R0</accession>
<dbReference type="EMBL" id="QUNO01000018">
    <property type="protein sequence ID" value="REH35201.1"/>
    <property type="molecule type" value="Genomic_DNA"/>
</dbReference>
<dbReference type="Pfam" id="PF16945">
    <property type="entry name" value="Phage_r1t_holin"/>
    <property type="match status" value="1"/>
</dbReference>
<reference evidence="2 3" key="1">
    <citation type="submission" date="2018-08" db="EMBL/GenBank/DDBJ databases">
        <title>Genomic Encyclopedia of Archaeal and Bacterial Type Strains, Phase II (KMG-II): from individual species to whole genera.</title>
        <authorList>
            <person name="Goeker M."/>
        </authorList>
    </citation>
    <scope>NUCLEOTIDE SEQUENCE [LARGE SCALE GENOMIC DNA]</scope>
    <source>
        <strain evidence="2 3">DSM 45791</strain>
    </source>
</reference>
<protein>
    <submittedName>
        <fullName evidence="2">Phage r1t holin</fullName>
    </submittedName>
</protein>
<proteinExistence type="predicted"/>
<feature type="transmembrane region" description="Helical" evidence="1">
    <location>
        <begin position="21"/>
        <end position="39"/>
    </location>
</feature>
<dbReference type="Proteomes" id="UP000256269">
    <property type="component" value="Unassembled WGS sequence"/>
</dbReference>
<dbReference type="RefSeq" id="WP_116179968.1">
    <property type="nucleotide sequence ID" value="NZ_CP144375.1"/>
</dbReference>
<dbReference type="OrthoDB" id="3394330at2"/>
<dbReference type="AlphaFoldDB" id="A0A3E0H0R0"/>
<keyword evidence="1" id="KW-0472">Membrane</keyword>
<evidence type="ECO:0000313" key="3">
    <source>
        <dbReference type="Proteomes" id="UP000256269"/>
    </source>
</evidence>
<name>A0A3E0H0R0_9PSEU</name>
<gene>
    <name evidence="2" type="ORF">BCF44_11861</name>
</gene>
<comment type="caution">
    <text evidence="2">The sequence shown here is derived from an EMBL/GenBank/DDBJ whole genome shotgun (WGS) entry which is preliminary data.</text>
</comment>
<organism evidence="2 3">
    <name type="scientific">Kutzneria buriramensis</name>
    <dbReference type="NCBI Taxonomy" id="1045776"/>
    <lineage>
        <taxon>Bacteria</taxon>
        <taxon>Bacillati</taxon>
        <taxon>Actinomycetota</taxon>
        <taxon>Actinomycetes</taxon>
        <taxon>Pseudonocardiales</taxon>
        <taxon>Pseudonocardiaceae</taxon>
        <taxon>Kutzneria</taxon>
    </lineage>
</organism>
<keyword evidence="1" id="KW-0812">Transmembrane</keyword>
<keyword evidence="1" id="KW-1133">Transmembrane helix</keyword>